<dbReference type="HOGENOM" id="CLU_194819_0_0_1"/>
<proteinExistence type="predicted"/>
<feature type="compositionally biased region" description="Polar residues" evidence="1">
    <location>
        <begin position="48"/>
        <end position="60"/>
    </location>
</feature>
<feature type="region of interest" description="Disordered" evidence="1">
    <location>
        <begin position="1"/>
        <end position="82"/>
    </location>
</feature>
<dbReference type="OMA" id="PSSTLGX"/>
<dbReference type="EnsemblPlants" id="ONIVA07G12780.1">
    <property type="protein sequence ID" value="ONIVA07G12780.1"/>
    <property type="gene ID" value="ONIVA07G12780"/>
</dbReference>
<reference evidence="2" key="1">
    <citation type="submission" date="2015-04" db="UniProtKB">
        <authorList>
            <consortium name="EnsemblPlants"/>
        </authorList>
    </citation>
    <scope>IDENTIFICATION</scope>
    <source>
        <strain evidence="2">SL10</strain>
    </source>
</reference>
<dbReference type="Gramene" id="ONIVA07G12780.1">
    <property type="protein sequence ID" value="ONIVA07G12780.1"/>
    <property type="gene ID" value="ONIVA07G12780"/>
</dbReference>
<organism evidence="2">
    <name type="scientific">Oryza nivara</name>
    <name type="common">Indian wild rice</name>
    <name type="synonym">Oryza sativa f. spontanea</name>
    <dbReference type="NCBI Taxonomy" id="4536"/>
    <lineage>
        <taxon>Eukaryota</taxon>
        <taxon>Viridiplantae</taxon>
        <taxon>Streptophyta</taxon>
        <taxon>Embryophyta</taxon>
        <taxon>Tracheophyta</taxon>
        <taxon>Spermatophyta</taxon>
        <taxon>Magnoliopsida</taxon>
        <taxon>Liliopsida</taxon>
        <taxon>Poales</taxon>
        <taxon>Poaceae</taxon>
        <taxon>BOP clade</taxon>
        <taxon>Oryzoideae</taxon>
        <taxon>Oryzeae</taxon>
        <taxon>Oryzinae</taxon>
        <taxon>Oryza</taxon>
    </lineage>
</organism>
<feature type="compositionally biased region" description="Basic and acidic residues" evidence="1">
    <location>
        <begin position="25"/>
        <end position="42"/>
    </location>
</feature>
<sequence length="82" mass="8771">MAWRRRRSRGGLNPVATDDVEDDGDSAKDGGGHRVCERREAAPAHLSSMPSSTLGQQQASRCKRGAVKEMGGGMYVEPTVGQ</sequence>
<keyword evidence="3" id="KW-1185">Reference proteome</keyword>
<protein>
    <submittedName>
        <fullName evidence="2">Uncharacterized protein</fullName>
    </submittedName>
</protein>
<evidence type="ECO:0000313" key="3">
    <source>
        <dbReference type="Proteomes" id="UP000006591"/>
    </source>
</evidence>
<dbReference type="Proteomes" id="UP000006591">
    <property type="component" value="Chromosome 7"/>
</dbReference>
<accession>A0A0E0I0R2</accession>
<name>A0A0E0I0R2_ORYNI</name>
<reference evidence="2" key="2">
    <citation type="submission" date="2018-04" db="EMBL/GenBank/DDBJ databases">
        <title>OnivRS2 (Oryza nivara Reference Sequence Version 2).</title>
        <authorList>
            <person name="Zhang J."/>
            <person name="Kudrna D."/>
            <person name="Lee S."/>
            <person name="Talag J."/>
            <person name="Rajasekar S."/>
            <person name="Welchert J."/>
            <person name="Hsing Y.-I."/>
            <person name="Wing R.A."/>
        </authorList>
    </citation>
    <scope>NUCLEOTIDE SEQUENCE [LARGE SCALE GENOMIC DNA]</scope>
    <source>
        <strain evidence="2">SL10</strain>
    </source>
</reference>
<dbReference type="AlphaFoldDB" id="A0A0E0I0R2"/>
<evidence type="ECO:0000313" key="2">
    <source>
        <dbReference type="EnsemblPlants" id="ONIVA07G12780.1"/>
    </source>
</evidence>
<evidence type="ECO:0000256" key="1">
    <source>
        <dbReference type="SAM" id="MobiDB-lite"/>
    </source>
</evidence>